<dbReference type="GeneID" id="113515461"/>
<dbReference type="RefSeq" id="XP_026755484.2">
    <property type="nucleotide sequence ID" value="XM_026899683.3"/>
</dbReference>
<dbReference type="GO" id="GO:0006082">
    <property type="term" value="P:organic acid metabolic process"/>
    <property type="evidence" value="ECO:0007669"/>
    <property type="project" value="TreeGrafter"/>
</dbReference>
<dbReference type="PRINTS" id="PR00385">
    <property type="entry name" value="P450"/>
</dbReference>
<comment type="similarity">
    <text evidence="2 9">Belongs to the cytochrome P450 family.</text>
</comment>
<dbReference type="InterPro" id="IPR050182">
    <property type="entry name" value="Cytochrome_P450_fam2"/>
</dbReference>
<sequence length="511" mass="59182">MIGVVAACVLILLLFLQFYKNAYRKPYNFPPGPPSLPVYGAYWIVLATEFNNLAAAFRKIGHKYKTKLIGLYLGAIPAVIVNDSDLIKEMLNREEFDGRMDIILARLRAYWRKLGIFFTDSYFWYIQRRFSLRHLRDFGFGRRDETLEAVLESEIRVMIDMSIHGPIYPAENDVVKGKLIYLPHYFAVPFINGMLHVMSRMTLPRSEYHLLWELARKSLIFQRSSDDIGRALSLTPWLKDIIPKWSGYHALRSSNQYLIDFFTNLVSKELKSYDESHERHFLDVYIKKMKEELAQEKRSTFSVEQLVLVCIDYMFPAASAVQAVLTMLVERLLLQPEIQDKLHEEIDRVVGNGRLPNLDDRKNMLYTEACLREMMRFDTLVPLGVPHRAIVDTTIGGYHVPENSMISANYVMLHMDEKIWGDPENFRPERFIVDGRLSVASDKSLPFGAGKRLCAGETYARQSMFQVFAAFMQAFRVSPADGHRLRAPSRRIQGIITTIPEYWVQVTPRIV</sequence>
<evidence type="ECO:0000256" key="6">
    <source>
        <dbReference type="ARBA" id="ARBA00023004"/>
    </source>
</evidence>
<keyword evidence="7 9" id="KW-0503">Monooxygenase</keyword>
<dbReference type="GO" id="GO:0005506">
    <property type="term" value="F:iron ion binding"/>
    <property type="evidence" value="ECO:0007669"/>
    <property type="project" value="InterPro"/>
</dbReference>
<dbReference type="PRINTS" id="PR00463">
    <property type="entry name" value="EP450I"/>
</dbReference>
<dbReference type="PANTHER" id="PTHR24300:SF376">
    <property type="entry name" value="CYTOCHROME P450 15A1"/>
    <property type="match status" value="1"/>
</dbReference>
<keyword evidence="10" id="KW-1133">Transmembrane helix</keyword>
<evidence type="ECO:0000256" key="10">
    <source>
        <dbReference type="SAM" id="Phobius"/>
    </source>
</evidence>
<dbReference type="Pfam" id="PF00067">
    <property type="entry name" value="p450"/>
    <property type="match status" value="2"/>
</dbReference>
<gene>
    <name evidence="12" type="primary">LOC113515461</name>
</gene>
<evidence type="ECO:0000256" key="9">
    <source>
        <dbReference type="RuleBase" id="RU000461"/>
    </source>
</evidence>
<evidence type="ECO:0000256" key="7">
    <source>
        <dbReference type="ARBA" id="ARBA00023033"/>
    </source>
</evidence>
<feature type="transmembrane region" description="Helical" evidence="10">
    <location>
        <begin position="109"/>
        <end position="126"/>
    </location>
</feature>
<keyword evidence="10" id="KW-0472">Membrane</keyword>
<keyword evidence="5 9" id="KW-0560">Oxidoreductase</keyword>
<reference evidence="12" key="1">
    <citation type="submission" date="2025-08" db="UniProtKB">
        <authorList>
            <consortium name="RefSeq"/>
        </authorList>
    </citation>
    <scope>IDENTIFICATION</scope>
    <source>
        <tissue evidence="12">Whole larvae</tissue>
    </source>
</reference>
<dbReference type="SUPFAM" id="SSF48264">
    <property type="entry name" value="Cytochrome P450"/>
    <property type="match status" value="1"/>
</dbReference>
<organism evidence="11 12">
    <name type="scientific">Galleria mellonella</name>
    <name type="common">Greater wax moth</name>
    <dbReference type="NCBI Taxonomy" id="7137"/>
    <lineage>
        <taxon>Eukaryota</taxon>
        <taxon>Metazoa</taxon>
        <taxon>Ecdysozoa</taxon>
        <taxon>Arthropoda</taxon>
        <taxon>Hexapoda</taxon>
        <taxon>Insecta</taxon>
        <taxon>Pterygota</taxon>
        <taxon>Neoptera</taxon>
        <taxon>Endopterygota</taxon>
        <taxon>Lepidoptera</taxon>
        <taxon>Glossata</taxon>
        <taxon>Ditrysia</taxon>
        <taxon>Pyraloidea</taxon>
        <taxon>Pyralidae</taxon>
        <taxon>Galleriinae</taxon>
        <taxon>Galleria</taxon>
    </lineage>
</organism>
<dbReference type="AlphaFoldDB" id="A0A6J1WKY8"/>
<dbReference type="InParanoid" id="A0A6J1WKY8"/>
<keyword evidence="6 8" id="KW-0408">Iron</keyword>
<name>A0A6J1WKY8_GALME</name>
<dbReference type="GO" id="GO:0008395">
    <property type="term" value="F:steroid hydroxylase activity"/>
    <property type="evidence" value="ECO:0007669"/>
    <property type="project" value="TreeGrafter"/>
</dbReference>
<dbReference type="GO" id="GO:0016712">
    <property type="term" value="F:oxidoreductase activity, acting on paired donors, with incorporation or reduction of molecular oxygen, reduced flavin or flavoprotein as one donor, and incorporation of one atom of oxygen"/>
    <property type="evidence" value="ECO:0007669"/>
    <property type="project" value="TreeGrafter"/>
</dbReference>
<proteinExistence type="inferred from homology"/>
<dbReference type="KEGG" id="gmw:113515461"/>
<dbReference type="InterPro" id="IPR002401">
    <property type="entry name" value="Cyt_P450_E_grp-I"/>
</dbReference>
<evidence type="ECO:0000256" key="2">
    <source>
        <dbReference type="ARBA" id="ARBA00010617"/>
    </source>
</evidence>
<dbReference type="InterPro" id="IPR036396">
    <property type="entry name" value="Cyt_P450_sf"/>
</dbReference>
<keyword evidence="4 8" id="KW-0479">Metal-binding</keyword>
<feature type="binding site" description="axial binding residue" evidence="8">
    <location>
        <position position="454"/>
    </location>
    <ligand>
        <name>heme</name>
        <dbReference type="ChEBI" id="CHEBI:30413"/>
    </ligand>
    <ligandPart>
        <name>Fe</name>
        <dbReference type="ChEBI" id="CHEBI:18248"/>
    </ligandPart>
</feature>
<keyword evidence="11" id="KW-1185">Reference proteome</keyword>
<keyword evidence="10" id="KW-0812">Transmembrane</keyword>
<feature type="transmembrane region" description="Helical" evidence="10">
    <location>
        <begin position="40"/>
        <end position="57"/>
    </location>
</feature>
<evidence type="ECO:0000256" key="8">
    <source>
        <dbReference type="PIRSR" id="PIRSR602401-1"/>
    </source>
</evidence>
<evidence type="ECO:0000256" key="4">
    <source>
        <dbReference type="ARBA" id="ARBA00022723"/>
    </source>
</evidence>
<dbReference type="Gene3D" id="1.10.630.10">
    <property type="entry name" value="Cytochrome P450"/>
    <property type="match status" value="1"/>
</dbReference>
<protein>
    <submittedName>
        <fullName evidence="12">Probable cytochrome P450 304a1</fullName>
    </submittedName>
</protein>
<dbReference type="PANTHER" id="PTHR24300">
    <property type="entry name" value="CYTOCHROME P450 508A4-RELATED"/>
    <property type="match status" value="1"/>
</dbReference>
<keyword evidence="3 8" id="KW-0349">Heme</keyword>
<dbReference type="InterPro" id="IPR017972">
    <property type="entry name" value="Cyt_P450_CS"/>
</dbReference>
<accession>A0A6J1WKY8</accession>
<evidence type="ECO:0000256" key="3">
    <source>
        <dbReference type="ARBA" id="ARBA00022617"/>
    </source>
</evidence>
<dbReference type="Proteomes" id="UP001652740">
    <property type="component" value="Unplaced"/>
</dbReference>
<evidence type="ECO:0000256" key="5">
    <source>
        <dbReference type="ARBA" id="ARBA00023002"/>
    </source>
</evidence>
<dbReference type="GO" id="GO:0006805">
    <property type="term" value="P:xenobiotic metabolic process"/>
    <property type="evidence" value="ECO:0007669"/>
    <property type="project" value="TreeGrafter"/>
</dbReference>
<evidence type="ECO:0000313" key="11">
    <source>
        <dbReference type="Proteomes" id="UP001652740"/>
    </source>
</evidence>
<dbReference type="GO" id="GO:0020037">
    <property type="term" value="F:heme binding"/>
    <property type="evidence" value="ECO:0007669"/>
    <property type="project" value="InterPro"/>
</dbReference>
<dbReference type="PROSITE" id="PS00086">
    <property type="entry name" value="CYTOCHROME_P450"/>
    <property type="match status" value="1"/>
</dbReference>
<evidence type="ECO:0000313" key="12">
    <source>
        <dbReference type="RefSeq" id="XP_026755484.2"/>
    </source>
</evidence>
<evidence type="ECO:0000256" key="1">
    <source>
        <dbReference type="ARBA" id="ARBA00001971"/>
    </source>
</evidence>
<comment type="cofactor">
    <cofactor evidence="1 8">
        <name>heme</name>
        <dbReference type="ChEBI" id="CHEBI:30413"/>
    </cofactor>
</comment>
<dbReference type="InterPro" id="IPR001128">
    <property type="entry name" value="Cyt_P450"/>
</dbReference>
<dbReference type="GO" id="GO:0005789">
    <property type="term" value="C:endoplasmic reticulum membrane"/>
    <property type="evidence" value="ECO:0007669"/>
    <property type="project" value="UniProtKB-SubCell"/>
</dbReference>